<dbReference type="GO" id="GO:0004180">
    <property type="term" value="F:carboxypeptidase activity"/>
    <property type="evidence" value="ECO:0007669"/>
    <property type="project" value="UniProtKB-KW"/>
</dbReference>
<keyword evidence="5" id="KW-0573">Peptidoglycan synthesis</keyword>
<dbReference type="SUPFAM" id="SSF56601">
    <property type="entry name" value="beta-lactamase/transpeptidase-like"/>
    <property type="match status" value="1"/>
</dbReference>
<keyword evidence="2 8" id="KW-0732">Signal</keyword>
<dbReference type="InterPro" id="IPR018044">
    <property type="entry name" value="Peptidase_S11"/>
</dbReference>
<dbReference type="PANTHER" id="PTHR21581:SF33">
    <property type="entry name" value="D-ALANYL-D-ALANINE CARBOXYPEPTIDASE DACB"/>
    <property type="match status" value="1"/>
</dbReference>
<keyword evidence="10" id="KW-0645">Protease</keyword>
<keyword evidence="3 10" id="KW-0378">Hydrolase</keyword>
<evidence type="ECO:0000259" key="9">
    <source>
        <dbReference type="Pfam" id="PF00768"/>
    </source>
</evidence>
<protein>
    <submittedName>
        <fullName evidence="10">D-alanyl-D-alanine carboxypeptidase family protein</fullName>
        <ecNumber evidence="10">3.4.-.-</ecNumber>
    </submittedName>
</protein>
<comment type="caution">
    <text evidence="10">The sequence shown here is derived from an EMBL/GenBank/DDBJ whole genome shotgun (WGS) entry which is preliminary data.</text>
</comment>
<evidence type="ECO:0000313" key="10">
    <source>
        <dbReference type="EMBL" id="MFD1018542.1"/>
    </source>
</evidence>
<comment type="similarity">
    <text evidence="1 7">Belongs to the peptidase S11 family.</text>
</comment>
<dbReference type="EMBL" id="JBHTKL010000001">
    <property type="protein sequence ID" value="MFD1018542.1"/>
    <property type="molecule type" value="Genomic_DNA"/>
</dbReference>
<dbReference type="PRINTS" id="PR00725">
    <property type="entry name" value="DADACBPTASE1"/>
</dbReference>
<feature type="signal peptide" evidence="8">
    <location>
        <begin position="1"/>
        <end position="26"/>
    </location>
</feature>
<evidence type="ECO:0000256" key="4">
    <source>
        <dbReference type="ARBA" id="ARBA00022960"/>
    </source>
</evidence>
<evidence type="ECO:0000256" key="2">
    <source>
        <dbReference type="ARBA" id="ARBA00022729"/>
    </source>
</evidence>
<name>A0ABW3KYC2_9BACI</name>
<dbReference type="Pfam" id="PF00768">
    <property type="entry name" value="Peptidase_S11"/>
    <property type="match status" value="1"/>
</dbReference>
<dbReference type="InterPro" id="IPR012338">
    <property type="entry name" value="Beta-lactam/transpept-like"/>
</dbReference>
<evidence type="ECO:0000313" key="11">
    <source>
        <dbReference type="Proteomes" id="UP001596990"/>
    </source>
</evidence>
<accession>A0ABW3KYC2</accession>
<evidence type="ECO:0000256" key="8">
    <source>
        <dbReference type="SAM" id="SignalP"/>
    </source>
</evidence>
<keyword evidence="6" id="KW-0961">Cell wall biogenesis/degradation</keyword>
<dbReference type="Proteomes" id="UP001596990">
    <property type="component" value="Unassembled WGS sequence"/>
</dbReference>
<organism evidence="10 11">
    <name type="scientific">Thalassobacillus hwangdonensis</name>
    <dbReference type="NCBI Taxonomy" id="546108"/>
    <lineage>
        <taxon>Bacteria</taxon>
        <taxon>Bacillati</taxon>
        <taxon>Bacillota</taxon>
        <taxon>Bacilli</taxon>
        <taxon>Bacillales</taxon>
        <taxon>Bacillaceae</taxon>
        <taxon>Thalassobacillus</taxon>
    </lineage>
</organism>
<evidence type="ECO:0000256" key="7">
    <source>
        <dbReference type="RuleBase" id="RU004016"/>
    </source>
</evidence>
<feature type="chain" id="PRO_5046165127" evidence="8">
    <location>
        <begin position="27"/>
        <end position="365"/>
    </location>
</feature>
<evidence type="ECO:0000256" key="1">
    <source>
        <dbReference type="ARBA" id="ARBA00007164"/>
    </source>
</evidence>
<keyword evidence="11" id="KW-1185">Reference proteome</keyword>
<keyword evidence="10" id="KW-0121">Carboxypeptidase</keyword>
<dbReference type="PANTHER" id="PTHR21581">
    <property type="entry name" value="D-ALANYL-D-ALANINE CARBOXYPEPTIDASE"/>
    <property type="match status" value="1"/>
</dbReference>
<evidence type="ECO:0000256" key="6">
    <source>
        <dbReference type="ARBA" id="ARBA00023316"/>
    </source>
</evidence>
<gene>
    <name evidence="10" type="ORF">ACFQ2J_04935</name>
</gene>
<keyword evidence="4" id="KW-0133">Cell shape</keyword>
<dbReference type="Gene3D" id="3.40.710.10">
    <property type="entry name" value="DD-peptidase/beta-lactamase superfamily"/>
    <property type="match status" value="1"/>
</dbReference>
<evidence type="ECO:0000256" key="5">
    <source>
        <dbReference type="ARBA" id="ARBA00022984"/>
    </source>
</evidence>
<reference evidence="11" key="1">
    <citation type="journal article" date="2019" name="Int. J. Syst. Evol. Microbiol.">
        <title>The Global Catalogue of Microorganisms (GCM) 10K type strain sequencing project: providing services to taxonomists for standard genome sequencing and annotation.</title>
        <authorList>
            <consortium name="The Broad Institute Genomics Platform"/>
            <consortium name="The Broad Institute Genome Sequencing Center for Infectious Disease"/>
            <person name="Wu L."/>
            <person name="Ma J."/>
        </authorList>
    </citation>
    <scope>NUCLEOTIDE SEQUENCE [LARGE SCALE GENOMIC DNA]</scope>
    <source>
        <strain evidence="11">CCUG 56607</strain>
    </source>
</reference>
<sequence length="365" mass="41148">MKKWMVLLTIVMMIGTLFSTSTPAHADQHLSVSARNAVLMDMKSGRVLYEKAADDQHLIASTTKIMTALLAIESGMLKEKVKASHRAVYTEGSSIYLKEGEKMTLEDLVYGLMLRSGNDAAIAIAEHVGGSVEGFAYLMNEKAAWLGMNNSNFDNPHGLDSDTHYSTAYDLALLMSYSMKNDTFREVTGAERYLSDNRDYYWFNKNKMLTRYYDFCTGGKTGYTKAAGRTLVTSAKKGDMELVAVTLSASDDWNDHQRMFEYGFDHYDTVTLQKEGKVTFQSVEDDTFYYPRDIQFPVTEKEKYAIQSSIQLYRDFGDDLFAGKTIYYLDDEPILETALLSEPLETGLLGLWRSVTNKLIGAGTW</sequence>
<dbReference type="InterPro" id="IPR001967">
    <property type="entry name" value="Peptidase_S11_N"/>
</dbReference>
<proteinExistence type="inferred from homology"/>
<dbReference type="RefSeq" id="WP_386057120.1">
    <property type="nucleotide sequence ID" value="NZ_JBHTKL010000001.1"/>
</dbReference>
<dbReference type="EC" id="3.4.-.-" evidence="10"/>
<feature type="domain" description="Peptidase S11 D-alanyl-D-alanine carboxypeptidase A N-terminal" evidence="9">
    <location>
        <begin position="28"/>
        <end position="250"/>
    </location>
</feature>
<evidence type="ECO:0000256" key="3">
    <source>
        <dbReference type="ARBA" id="ARBA00022801"/>
    </source>
</evidence>